<accession>A0A1G1TFA0</accession>
<evidence type="ECO:0000313" key="2">
    <source>
        <dbReference type="Proteomes" id="UP000176294"/>
    </source>
</evidence>
<protein>
    <submittedName>
        <fullName evidence="1">Uncharacterized protein</fullName>
    </submittedName>
</protein>
<proteinExistence type="predicted"/>
<dbReference type="Proteomes" id="UP000176294">
    <property type="component" value="Unassembled WGS sequence"/>
</dbReference>
<keyword evidence="2" id="KW-1185">Reference proteome</keyword>
<sequence>MTTTPLTYSFRDDTDPANPHEARFTVQVTGSPQPNNTIINYWEIKKKKPKPKDDIDKAIDDLEKIHKCKKNRAPVQDAAPVNGKCPWRAVMETTSPIDPPETLAPTAKISGTFGIIVNPPIP</sequence>
<gene>
    <name evidence="1" type="ORF">BEN47_06580</name>
</gene>
<dbReference type="EMBL" id="MDZB01000011">
    <property type="protein sequence ID" value="OGX89543.1"/>
    <property type="molecule type" value="Genomic_DNA"/>
</dbReference>
<comment type="caution">
    <text evidence="1">The sequence shown here is derived from an EMBL/GenBank/DDBJ whole genome shotgun (WGS) entry which is preliminary data.</text>
</comment>
<dbReference type="AlphaFoldDB" id="A0A1G1TFA0"/>
<dbReference type="STRING" id="1908237.BEN47_06580"/>
<name>A0A1G1TFA0_9BACT</name>
<evidence type="ECO:0000313" key="1">
    <source>
        <dbReference type="EMBL" id="OGX89543.1"/>
    </source>
</evidence>
<reference evidence="1 2" key="1">
    <citation type="submission" date="2016-08" db="EMBL/GenBank/DDBJ databases">
        <title>Hymenobacter coccineus sp. nov., Hymenobacter lapidarius sp. nov. and Hymenobacter glacialis sp. nov., isolated from Antarctic soil.</title>
        <authorList>
            <person name="Sedlacek I."/>
            <person name="Kralova S."/>
            <person name="Kyrova K."/>
            <person name="Maslanova I."/>
            <person name="Stankova E."/>
            <person name="Vrbovska V."/>
            <person name="Nemec M."/>
            <person name="Bartak M."/>
            <person name="Svec P."/>
            <person name="Busse H.-J."/>
            <person name="Pantucek R."/>
        </authorList>
    </citation>
    <scope>NUCLEOTIDE SEQUENCE [LARGE SCALE GENOMIC DNA]</scope>
    <source>
        <strain evidence="1 2">CCM 8643</strain>
    </source>
</reference>
<organism evidence="1 2">
    <name type="scientific">Hymenobacter lapidarius</name>
    <dbReference type="NCBI Taxonomy" id="1908237"/>
    <lineage>
        <taxon>Bacteria</taxon>
        <taxon>Pseudomonadati</taxon>
        <taxon>Bacteroidota</taxon>
        <taxon>Cytophagia</taxon>
        <taxon>Cytophagales</taxon>
        <taxon>Hymenobacteraceae</taxon>
        <taxon>Hymenobacter</taxon>
    </lineage>
</organism>